<protein>
    <recommendedName>
        <fullName evidence="8 9">3'-5' exonuclease DinG</fullName>
        <ecNumber evidence="8 9">3.1.-.-</ecNumber>
    </recommendedName>
</protein>
<evidence type="ECO:0000256" key="5">
    <source>
        <dbReference type="ARBA" id="ARBA00022839"/>
    </source>
</evidence>
<keyword evidence="2 8" id="KW-0540">Nuclease</keyword>
<dbReference type="InterPro" id="IPR036397">
    <property type="entry name" value="RNaseH_sf"/>
</dbReference>
<evidence type="ECO:0000256" key="4">
    <source>
        <dbReference type="ARBA" id="ARBA00022801"/>
    </source>
</evidence>
<dbReference type="EMBL" id="BOSL01000007">
    <property type="protein sequence ID" value="GIP53433.1"/>
    <property type="molecule type" value="Genomic_DNA"/>
</dbReference>
<dbReference type="NCBIfam" id="NF005981">
    <property type="entry name" value="PRK08074.1"/>
    <property type="match status" value="1"/>
</dbReference>
<dbReference type="GO" id="GO:0004386">
    <property type="term" value="F:helicase activity"/>
    <property type="evidence" value="ECO:0007669"/>
    <property type="project" value="UniProtKB-KW"/>
</dbReference>
<dbReference type="InterPro" id="IPR013520">
    <property type="entry name" value="Ribonucl_H"/>
</dbReference>
<feature type="domain" description="Helicase ATP-binding" evidence="10">
    <location>
        <begin position="300"/>
        <end position="577"/>
    </location>
</feature>
<dbReference type="PANTHER" id="PTHR11472">
    <property type="entry name" value="DNA REPAIR DEAD HELICASE RAD3/XP-D SUBFAMILY MEMBER"/>
    <property type="match status" value="1"/>
</dbReference>
<dbReference type="NCBIfam" id="TIGR00573">
    <property type="entry name" value="dnaq"/>
    <property type="match status" value="1"/>
</dbReference>
<dbReference type="InterPro" id="IPR001650">
    <property type="entry name" value="Helicase_C-like"/>
</dbReference>
<dbReference type="InterPro" id="IPR006054">
    <property type="entry name" value="DnaQ"/>
</dbReference>
<name>A0ABQ4MBS0_9BACL</name>
<gene>
    <name evidence="12" type="primary">dinG_1</name>
    <name evidence="8 9" type="synonym">dinG</name>
    <name evidence="12" type="ORF">J42TS3_24680</name>
</gene>
<feature type="binding site" evidence="8">
    <location>
        <begin position="335"/>
        <end position="342"/>
    </location>
    <ligand>
        <name>ATP</name>
        <dbReference type="ChEBI" id="CHEBI:30616"/>
    </ligand>
</feature>
<dbReference type="Proteomes" id="UP000679992">
    <property type="component" value="Unassembled WGS sequence"/>
</dbReference>
<dbReference type="CDD" id="cd06127">
    <property type="entry name" value="DEDDh"/>
    <property type="match status" value="1"/>
</dbReference>
<evidence type="ECO:0000256" key="7">
    <source>
        <dbReference type="ARBA" id="ARBA00048954"/>
    </source>
</evidence>
<reference evidence="12 13" key="1">
    <citation type="submission" date="2021-03" db="EMBL/GenBank/DDBJ databases">
        <title>Antimicrobial resistance genes in bacteria isolated from Japanese honey, and their potential for conferring macrolide and lincosamide resistance in the American foulbrood pathogen Paenibacillus larvae.</title>
        <authorList>
            <person name="Okamoto M."/>
            <person name="Kumagai M."/>
            <person name="Kanamori H."/>
            <person name="Takamatsu D."/>
        </authorList>
    </citation>
    <scope>NUCLEOTIDE SEQUENCE [LARGE SCALE GENOMIC DNA]</scope>
    <source>
        <strain evidence="12 13">J42TS3</strain>
    </source>
</reference>
<evidence type="ECO:0000313" key="12">
    <source>
        <dbReference type="EMBL" id="GIP53433.1"/>
    </source>
</evidence>
<dbReference type="NCBIfam" id="TIGR01407">
    <property type="entry name" value="dinG_rel"/>
    <property type="match status" value="1"/>
</dbReference>
<keyword evidence="3 8" id="KW-0547">Nucleotide-binding</keyword>
<dbReference type="Gene3D" id="3.30.420.10">
    <property type="entry name" value="Ribonuclease H-like superfamily/Ribonuclease H"/>
    <property type="match status" value="1"/>
</dbReference>
<keyword evidence="13" id="KW-1185">Reference proteome</keyword>
<dbReference type="SMART" id="SM00491">
    <property type="entry name" value="HELICc2"/>
    <property type="match status" value="1"/>
</dbReference>
<dbReference type="EC" id="3.1.-.-" evidence="8 9"/>
<evidence type="ECO:0000256" key="9">
    <source>
        <dbReference type="RuleBase" id="RU364106"/>
    </source>
</evidence>
<comment type="similarity">
    <text evidence="8 9">Belongs to the helicase family. DinG subfamily. Type 2 sub-subfamily.</text>
</comment>
<dbReference type="SUPFAM" id="SSF53098">
    <property type="entry name" value="Ribonuclease H-like"/>
    <property type="match status" value="1"/>
</dbReference>
<dbReference type="Pfam" id="PF13307">
    <property type="entry name" value="Helicase_C_2"/>
    <property type="match status" value="1"/>
</dbReference>
<comment type="catalytic activity">
    <reaction evidence="7">
        <text>ATP + H2O = ADP + phosphate + H(+)</text>
        <dbReference type="Rhea" id="RHEA:13065"/>
        <dbReference type="ChEBI" id="CHEBI:15377"/>
        <dbReference type="ChEBI" id="CHEBI:15378"/>
        <dbReference type="ChEBI" id="CHEBI:30616"/>
        <dbReference type="ChEBI" id="CHEBI:43474"/>
        <dbReference type="ChEBI" id="CHEBI:456216"/>
        <dbReference type="EC" id="5.6.2.3"/>
    </reaction>
</comment>
<dbReference type="Gene3D" id="3.40.50.300">
    <property type="entry name" value="P-loop containing nucleotide triphosphate hydrolases"/>
    <property type="match status" value="2"/>
</dbReference>
<dbReference type="PROSITE" id="PS51194">
    <property type="entry name" value="HELICASE_CTER"/>
    <property type="match status" value="1"/>
</dbReference>
<evidence type="ECO:0000256" key="2">
    <source>
        <dbReference type="ARBA" id="ARBA00022722"/>
    </source>
</evidence>
<accession>A0ABQ4MBS0</accession>
<dbReference type="InterPro" id="IPR014001">
    <property type="entry name" value="Helicase_ATP-bd"/>
</dbReference>
<dbReference type="SMART" id="SM00479">
    <property type="entry name" value="EXOIII"/>
    <property type="match status" value="1"/>
</dbReference>
<keyword evidence="6 8" id="KW-0067">ATP-binding</keyword>
<dbReference type="InterPro" id="IPR045028">
    <property type="entry name" value="DinG/Rad3-like"/>
</dbReference>
<dbReference type="InterPro" id="IPR011545">
    <property type="entry name" value="DEAD/DEAH_box_helicase_dom"/>
</dbReference>
<dbReference type="HAMAP" id="MF_02206">
    <property type="entry name" value="DinG_exonucl"/>
    <property type="match status" value="1"/>
</dbReference>
<evidence type="ECO:0000256" key="3">
    <source>
        <dbReference type="ARBA" id="ARBA00022741"/>
    </source>
</evidence>
<evidence type="ECO:0000259" key="10">
    <source>
        <dbReference type="PROSITE" id="PS51193"/>
    </source>
</evidence>
<evidence type="ECO:0000259" key="11">
    <source>
        <dbReference type="PROSITE" id="PS51194"/>
    </source>
</evidence>
<keyword evidence="5 8" id="KW-0269">Exonuclease</keyword>
<feature type="domain" description="Helicase C-terminal" evidence="11">
    <location>
        <begin position="809"/>
        <end position="984"/>
    </location>
</feature>
<comment type="function">
    <text evidence="8 9">3'-5' exonuclease.</text>
</comment>
<dbReference type="InterPro" id="IPR006310">
    <property type="entry name" value="DinG"/>
</dbReference>
<dbReference type="InterPro" id="IPR006555">
    <property type="entry name" value="ATP-dep_Helicase_C"/>
</dbReference>
<dbReference type="Pfam" id="PF00929">
    <property type="entry name" value="RNase_T"/>
    <property type="match status" value="1"/>
</dbReference>
<feature type="short sequence motif" description="DEAH box" evidence="8">
    <location>
        <begin position="516"/>
        <end position="519"/>
    </location>
</feature>
<sequence length="999" mass="113124">MHVPFQWGSIALYCVRIAGDTVYTGIFKTAYFCYAVKETGTKGTLELMKYAVLDFETTGNQSSDEIIQAGLAIIDEDLKVSRVYSSYVKPGIPIPPFITGLTGISEDDVKDAPDLDEVMMEMVPLLDDAVLVGHNVAFDFNYLQSALDKTGYLPFTGRILDTMDFLKIFFPSLTTYQLGMVASEFGVEHDRPHQADSDALATALIFLKCLEELADLPLIVLQRLSDLFAGEDSDLGWFFDAMLQEKEREADQSPDGYTYYRQFALQVEDWMDIEPARNSMLGNPLRDVSFEQFMEQVREKLRAKLPDYEEREAQNLMLNEVTRAFDEDKHLLIEAGTGTGKSLGYLLPAIYHSVKNDEKVMVSTHTINLQEQLRERDVPLLTEVVPFPFSAAVFKGRQHYLCLRKFEHKINRRDFATPKEEVMTAAQMIVWLAHTETGDDEELNLGNRGGDFWETVASESDSCLGRSCPWFRKCYYHKAKHEAGVADVVITNHSKLFTDIQAGHQLLPGYERLVIDEAHHLEEVAGKHLGLQMKYFTVVHTLTRLFKDSKTGQFPNLRSMLQQSGSEKSAEWCSVIDGLYPTLVDVKENWDRLAELMFTLMPERSDAAPGDPGQFVLRLLPQKKPKAWDTLAALENQIFVAMGDVLRKGERMINELKEDDHDYGYESLITDISGLLKDLGTEREALRFFIKLEDENTVYWIEGNGNYRSRSLQIFAVPIDVSAQLKGYFFDKKKSVVMTSATLSVDKSFQYMIDQLGLTEAAAEDRLITSMLPSPFNYREQALLVIPRDFPSVKGSVGDDHFVATLVQSLADTAVVTKGRMMVLFTSYRMLRQVYDPLKELLAGQGITVIGQGMDSGSRTKLTRRFQGQHASVLLGTSSFWEGVDIPGEALTSLAIVRLPFQPPNHPLVEAKSERLQQQKKNPFMKLSVPQAVIRFKQGFGRLVRSSQDRGIVVVYDTRILESYYGKYFLYSLPGPKMEHMPLGQMIPRISEWLNAEEQ</sequence>
<proteinExistence type="inferred from homology"/>
<dbReference type="InterPro" id="IPR014013">
    <property type="entry name" value="Helic_SF1/SF2_ATP-bd_DinG/Rad3"/>
</dbReference>
<keyword evidence="4 8" id="KW-0378">Hydrolase</keyword>
<dbReference type="InterPro" id="IPR012337">
    <property type="entry name" value="RNaseH-like_sf"/>
</dbReference>
<dbReference type="SMART" id="SM00487">
    <property type="entry name" value="DEXDc"/>
    <property type="match status" value="1"/>
</dbReference>
<evidence type="ECO:0000313" key="13">
    <source>
        <dbReference type="Proteomes" id="UP000679992"/>
    </source>
</evidence>
<dbReference type="PROSITE" id="PS51193">
    <property type="entry name" value="HELICASE_ATP_BIND_2"/>
    <property type="match status" value="1"/>
</dbReference>
<dbReference type="SUPFAM" id="SSF52540">
    <property type="entry name" value="P-loop containing nucleoside triphosphate hydrolases"/>
    <property type="match status" value="1"/>
</dbReference>
<evidence type="ECO:0000256" key="6">
    <source>
        <dbReference type="ARBA" id="ARBA00022840"/>
    </source>
</evidence>
<dbReference type="InterPro" id="IPR027417">
    <property type="entry name" value="P-loop_NTPase"/>
</dbReference>
<organism evidence="12 13">
    <name type="scientific">Paenibacillus vini</name>
    <dbReference type="NCBI Taxonomy" id="1476024"/>
    <lineage>
        <taxon>Bacteria</taxon>
        <taxon>Bacillati</taxon>
        <taxon>Bacillota</taxon>
        <taxon>Bacilli</taxon>
        <taxon>Bacillales</taxon>
        <taxon>Paenibacillaceae</taxon>
        <taxon>Paenibacillus</taxon>
    </lineage>
</organism>
<keyword evidence="12" id="KW-0347">Helicase</keyword>
<evidence type="ECO:0000256" key="1">
    <source>
        <dbReference type="ARBA" id="ARBA00001966"/>
    </source>
</evidence>
<dbReference type="PANTHER" id="PTHR11472:SF34">
    <property type="entry name" value="REGULATOR OF TELOMERE ELONGATION HELICASE 1"/>
    <property type="match status" value="1"/>
</dbReference>
<comment type="caution">
    <text evidence="12">The sequence shown here is derived from an EMBL/GenBank/DDBJ whole genome shotgun (WGS) entry which is preliminary data.</text>
</comment>
<comment type="cofactor">
    <cofactor evidence="1">
        <name>[4Fe-4S] cluster</name>
        <dbReference type="ChEBI" id="CHEBI:49883"/>
    </cofactor>
</comment>
<evidence type="ECO:0000256" key="8">
    <source>
        <dbReference type="HAMAP-Rule" id="MF_02206"/>
    </source>
</evidence>
<dbReference type="Pfam" id="PF00270">
    <property type="entry name" value="DEAD"/>
    <property type="match status" value="1"/>
</dbReference>